<dbReference type="Proteomes" id="UP000253083">
    <property type="component" value="Unassembled WGS sequence"/>
</dbReference>
<organism evidence="2 3">
    <name type="scientific">Arenicella xantha</name>
    <dbReference type="NCBI Taxonomy" id="644221"/>
    <lineage>
        <taxon>Bacteria</taxon>
        <taxon>Pseudomonadati</taxon>
        <taxon>Pseudomonadota</taxon>
        <taxon>Gammaproteobacteria</taxon>
        <taxon>Arenicellales</taxon>
        <taxon>Arenicellaceae</taxon>
        <taxon>Arenicella</taxon>
    </lineage>
</organism>
<keyword evidence="1" id="KW-0732">Signal</keyword>
<dbReference type="EMBL" id="QNRT01000002">
    <property type="protein sequence ID" value="RBP51072.1"/>
    <property type="molecule type" value="Genomic_DNA"/>
</dbReference>
<feature type="signal peptide" evidence="1">
    <location>
        <begin position="1"/>
        <end position="21"/>
    </location>
</feature>
<evidence type="ECO:0000313" key="3">
    <source>
        <dbReference type="Proteomes" id="UP000253083"/>
    </source>
</evidence>
<keyword evidence="3" id="KW-1185">Reference proteome</keyword>
<evidence type="ECO:0000256" key="1">
    <source>
        <dbReference type="SAM" id="SignalP"/>
    </source>
</evidence>
<dbReference type="AlphaFoldDB" id="A0A395JK19"/>
<name>A0A395JK19_9GAMM</name>
<feature type="chain" id="PRO_5017217253" evidence="1">
    <location>
        <begin position="22"/>
        <end position="176"/>
    </location>
</feature>
<comment type="caution">
    <text evidence="2">The sequence shown here is derived from an EMBL/GenBank/DDBJ whole genome shotgun (WGS) entry which is preliminary data.</text>
</comment>
<gene>
    <name evidence="2" type="ORF">DFR28_102491</name>
</gene>
<protein>
    <submittedName>
        <fullName evidence="2">Uncharacterized protein</fullName>
    </submittedName>
</protein>
<dbReference type="RefSeq" id="WP_147250963.1">
    <property type="nucleotide sequence ID" value="NZ_QNRT01000002.1"/>
</dbReference>
<proteinExistence type="predicted"/>
<dbReference type="OrthoDB" id="9927797at2"/>
<accession>A0A395JK19</accession>
<sequence length="176" mass="19505">MHRSLCTSALLLLLSTTQSVAQNKVVVVPLLGDEDQPSTYQQSGDLNNALYDIFSHSSHPFGTPIGPSVIFNKQSDDTALEAFLFSHIRIRGLSAEVSAPFCQFTLLANGSEPSYYNRAGLDNDRREDEVSLWSVYQNLPKGVYEFRVYAWTNSIALDVGLDPNGYGGRIIVKETR</sequence>
<evidence type="ECO:0000313" key="2">
    <source>
        <dbReference type="EMBL" id="RBP51072.1"/>
    </source>
</evidence>
<dbReference type="InParanoid" id="A0A395JK19"/>
<reference evidence="2 3" key="1">
    <citation type="submission" date="2018-06" db="EMBL/GenBank/DDBJ databases">
        <title>Genomic Encyclopedia of Type Strains, Phase IV (KMG-IV): sequencing the most valuable type-strain genomes for metagenomic binning, comparative biology and taxonomic classification.</title>
        <authorList>
            <person name="Goeker M."/>
        </authorList>
    </citation>
    <scope>NUCLEOTIDE SEQUENCE [LARGE SCALE GENOMIC DNA]</scope>
    <source>
        <strain evidence="2 3">DSM 24032</strain>
    </source>
</reference>